<comment type="caution">
    <text evidence="3">The sequence shown here is derived from an EMBL/GenBank/DDBJ whole genome shotgun (WGS) entry which is preliminary data.</text>
</comment>
<protein>
    <submittedName>
        <fullName evidence="3">Uncharacterized protein</fullName>
    </submittedName>
</protein>
<reference evidence="3" key="1">
    <citation type="submission" date="2020-11" db="EMBL/GenBank/DDBJ databases">
        <authorList>
            <consortium name="DOE Joint Genome Institute"/>
            <person name="Ahrendt S."/>
            <person name="Riley R."/>
            <person name="Andreopoulos W."/>
            <person name="Labutti K."/>
            <person name="Pangilinan J."/>
            <person name="Ruiz-Duenas F.J."/>
            <person name="Barrasa J.M."/>
            <person name="Sanchez-Garcia M."/>
            <person name="Camarero S."/>
            <person name="Miyauchi S."/>
            <person name="Serrano A."/>
            <person name="Linde D."/>
            <person name="Babiker R."/>
            <person name="Drula E."/>
            <person name="Ayuso-Fernandez I."/>
            <person name="Pacheco R."/>
            <person name="Padilla G."/>
            <person name="Ferreira P."/>
            <person name="Barriuso J."/>
            <person name="Kellner H."/>
            <person name="Castanera R."/>
            <person name="Alfaro M."/>
            <person name="Ramirez L."/>
            <person name="Pisabarro A.G."/>
            <person name="Kuo A."/>
            <person name="Tritt A."/>
            <person name="Lipzen A."/>
            <person name="He G."/>
            <person name="Yan M."/>
            <person name="Ng V."/>
            <person name="Cullen D."/>
            <person name="Martin F."/>
            <person name="Rosso M.-N."/>
            <person name="Henrissat B."/>
            <person name="Hibbett D."/>
            <person name="Martinez A.T."/>
            <person name="Grigoriev I.V."/>
        </authorList>
    </citation>
    <scope>NUCLEOTIDE SEQUENCE</scope>
    <source>
        <strain evidence="3">CBS 247.69</strain>
    </source>
</reference>
<evidence type="ECO:0000313" key="3">
    <source>
        <dbReference type="EMBL" id="KAF9460610.1"/>
    </source>
</evidence>
<keyword evidence="2" id="KW-0812">Transmembrane</keyword>
<dbReference type="EMBL" id="MU150296">
    <property type="protein sequence ID" value="KAF9460610.1"/>
    <property type="molecule type" value="Genomic_DNA"/>
</dbReference>
<keyword evidence="2" id="KW-0472">Membrane</keyword>
<evidence type="ECO:0000313" key="4">
    <source>
        <dbReference type="Proteomes" id="UP000807353"/>
    </source>
</evidence>
<sequence length="156" mass="17579">MPCPYLALLRAGKAPRGVHSFTLSQLIAIHSTASFSTHEPLPPCHNLPVEVEDCVTTKPDLSTPQKPCPPEPLPPPIMFEGPSRPRNPTLCPRLQHPRQRQTYQQPINYTPEPLVELFDGPSRFGRRYTKRKRNSRRFIFFVITASGVIIGTSQLT</sequence>
<organism evidence="3 4">
    <name type="scientific">Collybia nuda</name>
    <dbReference type="NCBI Taxonomy" id="64659"/>
    <lineage>
        <taxon>Eukaryota</taxon>
        <taxon>Fungi</taxon>
        <taxon>Dikarya</taxon>
        <taxon>Basidiomycota</taxon>
        <taxon>Agaricomycotina</taxon>
        <taxon>Agaricomycetes</taxon>
        <taxon>Agaricomycetidae</taxon>
        <taxon>Agaricales</taxon>
        <taxon>Tricholomatineae</taxon>
        <taxon>Clitocybaceae</taxon>
        <taxon>Collybia</taxon>
    </lineage>
</organism>
<keyword evidence="4" id="KW-1185">Reference proteome</keyword>
<evidence type="ECO:0000256" key="2">
    <source>
        <dbReference type="SAM" id="Phobius"/>
    </source>
</evidence>
<feature type="region of interest" description="Disordered" evidence="1">
    <location>
        <begin position="58"/>
        <end position="89"/>
    </location>
</feature>
<feature type="transmembrane region" description="Helical" evidence="2">
    <location>
        <begin position="138"/>
        <end position="155"/>
    </location>
</feature>
<dbReference type="Proteomes" id="UP000807353">
    <property type="component" value="Unassembled WGS sequence"/>
</dbReference>
<keyword evidence="2" id="KW-1133">Transmembrane helix</keyword>
<evidence type="ECO:0000256" key="1">
    <source>
        <dbReference type="SAM" id="MobiDB-lite"/>
    </source>
</evidence>
<feature type="compositionally biased region" description="Pro residues" evidence="1">
    <location>
        <begin position="66"/>
        <end position="77"/>
    </location>
</feature>
<gene>
    <name evidence="3" type="ORF">BDZ94DRAFT_892612</name>
</gene>
<proteinExistence type="predicted"/>
<dbReference type="AlphaFoldDB" id="A0A9P5Y3P4"/>
<accession>A0A9P5Y3P4</accession>
<name>A0A9P5Y3P4_9AGAR</name>